<keyword evidence="9" id="KW-0573">Peptidoglycan synthesis</keyword>
<evidence type="ECO:0000256" key="8">
    <source>
        <dbReference type="ARBA" id="ARBA00022960"/>
    </source>
</evidence>
<keyword evidence="24" id="KW-1185">Reference proteome</keyword>
<evidence type="ECO:0000256" key="12">
    <source>
        <dbReference type="ARBA" id="ARBA00023306"/>
    </source>
</evidence>
<feature type="transmembrane region" description="Helical" evidence="22">
    <location>
        <begin position="299"/>
        <end position="323"/>
    </location>
</feature>
<evidence type="ECO:0000256" key="17">
    <source>
        <dbReference type="ARBA" id="ARBA00041185"/>
    </source>
</evidence>
<evidence type="ECO:0000256" key="4">
    <source>
        <dbReference type="ARBA" id="ARBA00022618"/>
    </source>
</evidence>
<reference evidence="23" key="1">
    <citation type="submission" date="2021-11" db="EMBL/GenBank/DDBJ databases">
        <title>Streptomyces corallinus and Kineosporia corallina sp. nov., two new coral-derived marine actinobacteria.</title>
        <authorList>
            <person name="Buangrab K."/>
            <person name="Sutthacheep M."/>
            <person name="Yeemin T."/>
            <person name="Harunari E."/>
            <person name="Igarashi Y."/>
            <person name="Sripreechasak P."/>
            <person name="Kanchanasin P."/>
            <person name="Tanasupawat S."/>
            <person name="Phongsopitanun W."/>
        </authorList>
    </citation>
    <scope>NUCLEOTIDE SEQUENCE</scope>
    <source>
        <strain evidence="23">JCM 31032</strain>
    </source>
</reference>
<dbReference type="Proteomes" id="UP001138997">
    <property type="component" value="Unassembled WGS sequence"/>
</dbReference>
<evidence type="ECO:0000256" key="10">
    <source>
        <dbReference type="ARBA" id="ARBA00022989"/>
    </source>
</evidence>
<feature type="transmembrane region" description="Helical" evidence="22">
    <location>
        <begin position="186"/>
        <end position="203"/>
    </location>
</feature>
<evidence type="ECO:0000256" key="18">
    <source>
        <dbReference type="ARBA" id="ARBA00041418"/>
    </source>
</evidence>
<evidence type="ECO:0000256" key="21">
    <source>
        <dbReference type="ARBA" id="ARBA00049966"/>
    </source>
</evidence>
<evidence type="ECO:0000313" key="24">
    <source>
        <dbReference type="Proteomes" id="UP001138997"/>
    </source>
</evidence>
<keyword evidence="10 22" id="KW-1133">Transmembrane helix</keyword>
<dbReference type="GO" id="GO:0032153">
    <property type="term" value="C:cell division site"/>
    <property type="evidence" value="ECO:0007669"/>
    <property type="project" value="TreeGrafter"/>
</dbReference>
<evidence type="ECO:0000256" key="16">
    <source>
        <dbReference type="ARBA" id="ARBA00038053"/>
    </source>
</evidence>
<evidence type="ECO:0000256" key="5">
    <source>
        <dbReference type="ARBA" id="ARBA00022676"/>
    </source>
</evidence>
<evidence type="ECO:0000256" key="9">
    <source>
        <dbReference type="ARBA" id="ARBA00022984"/>
    </source>
</evidence>
<feature type="transmembrane region" description="Helical" evidence="22">
    <location>
        <begin position="210"/>
        <end position="229"/>
    </location>
</feature>
<dbReference type="InterPro" id="IPR013437">
    <property type="entry name" value="FtsW"/>
</dbReference>
<dbReference type="InterPro" id="IPR018365">
    <property type="entry name" value="Cell_cycle_FtsW-rel_CS"/>
</dbReference>
<keyword evidence="6" id="KW-0808">Transferase</keyword>
<evidence type="ECO:0000313" key="23">
    <source>
        <dbReference type="EMBL" id="MCD5311481.1"/>
    </source>
</evidence>
<comment type="similarity">
    <text evidence="16">Belongs to the SEDS family. FtsW subfamily.</text>
</comment>
<evidence type="ECO:0000256" key="14">
    <source>
        <dbReference type="ARBA" id="ARBA00032370"/>
    </source>
</evidence>
<keyword evidence="5" id="KW-0328">Glycosyltransferase</keyword>
<proteinExistence type="inferred from homology"/>
<evidence type="ECO:0000256" key="13">
    <source>
        <dbReference type="ARBA" id="ARBA00023316"/>
    </source>
</evidence>
<evidence type="ECO:0000256" key="3">
    <source>
        <dbReference type="ARBA" id="ARBA00022475"/>
    </source>
</evidence>
<dbReference type="GO" id="GO:0051301">
    <property type="term" value="P:cell division"/>
    <property type="evidence" value="ECO:0007669"/>
    <property type="project" value="UniProtKB-KW"/>
</dbReference>
<dbReference type="EC" id="2.4.99.28" evidence="19"/>
<dbReference type="GO" id="GO:0009252">
    <property type="term" value="P:peptidoglycan biosynthetic process"/>
    <property type="evidence" value="ECO:0007669"/>
    <property type="project" value="UniProtKB-KW"/>
</dbReference>
<keyword evidence="3" id="KW-1003">Cell membrane</keyword>
<feature type="transmembrane region" description="Helical" evidence="22">
    <location>
        <begin position="163"/>
        <end position="180"/>
    </location>
</feature>
<feature type="transmembrane region" description="Helical" evidence="22">
    <location>
        <begin position="365"/>
        <end position="387"/>
    </location>
</feature>
<evidence type="ECO:0000256" key="22">
    <source>
        <dbReference type="SAM" id="Phobius"/>
    </source>
</evidence>
<dbReference type="GO" id="GO:0005886">
    <property type="term" value="C:plasma membrane"/>
    <property type="evidence" value="ECO:0007669"/>
    <property type="project" value="UniProtKB-SubCell"/>
</dbReference>
<protein>
    <recommendedName>
        <fullName evidence="17">Probable peptidoglycan glycosyltransferase FtsW</fullName>
        <ecNumber evidence="19">2.4.99.28</ecNumber>
    </recommendedName>
    <alternativeName>
        <fullName evidence="18">Cell division protein FtsW</fullName>
    </alternativeName>
    <alternativeName>
        <fullName evidence="15">Cell wall polymerase</fullName>
    </alternativeName>
    <alternativeName>
        <fullName evidence="14">Peptidoglycan polymerase</fullName>
    </alternativeName>
</protein>
<keyword evidence="8" id="KW-0133">Cell shape</keyword>
<dbReference type="GO" id="GO:0008360">
    <property type="term" value="P:regulation of cell shape"/>
    <property type="evidence" value="ECO:0007669"/>
    <property type="project" value="UniProtKB-KW"/>
</dbReference>
<accession>A0A9X1NDV9</accession>
<dbReference type="Pfam" id="PF01098">
    <property type="entry name" value="FTSW_RODA_SPOVE"/>
    <property type="match status" value="1"/>
</dbReference>
<dbReference type="GO" id="GO:0015648">
    <property type="term" value="F:lipid-linked peptidoglycan transporter activity"/>
    <property type="evidence" value="ECO:0007669"/>
    <property type="project" value="TreeGrafter"/>
</dbReference>
<dbReference type="NCBIfam" id="TIGR02614">
    <property type="entry name" value="ftsW"/>
    <property type="match status" value="1"/>
</dbReference>
<dbReference type="RefSeq" id="WP_231440711.1">
    <property type="nucleotide sequence ID" value="NZ_JAJOMB010000005.1"/>
</dbReference>
<feature type="transmembrane region" description="Helical" evidence="22">
    <location>
        <begin position="335"/>
        <end position="359"/>
    </location>
</feature>
<dbReference type="PANTHER" id="PTHR30474:SF2">
    <property type="entry name" value="PEPTIDOGLYCAN GLYCOSYLTRANSFERASE FTSW-RELATED"/>
    <property type="match status" value="1"/>
</dbReference>
<keyword evidence="4" id="KW-0132">Cell division</keyword>
<sequence>MTVTADPPRAGASPGLGQRVAGRLNAPLTSYYLVLGATVTLTCIGLVMVLSSSSVTSIASGASPFSEFWRQAMFAAIGFPALVICSRIPVRTWQVLSWPLLLFSFVLQFLTLIPPFRAGTNGNYGWISIAGFNLQPAEVGKFALIVWSATVLVRKRSLMDQPLHALIPVVPGAGVLLLLIMGGKDLGTAMVVMAIVAGLLFVAGAPLRIFAAAAGALMFAVLMLVLVSGNRLSRIGTWLQGCDASSESVMDGCFQSVHGQWALATGGWGGVGLGGSREKWGLLPEAHNDFIFAIIGEELGLIGTLLVIGLLLTLCLSLARIVLRTEELFVKIATAGVLVWVVTHSVINIGGVVGLLPIVGMPLPLVSSGGTALVTMLAAIGMVLGFARRESGAAEALAARAGLVQRSLAVLPVRREGRSR</sequence>
<feature type="transmembrane region" description="Helical" evidence="22">
    <location>
        <begin position="72"/>
        <end position="90"/>
    </location>
</feature>
<keyword evidence="11 22" id="KW-0472">Membrane</keyword>
<evidence type="ECO:0000256" key="15">
    <source>
        <dbReference type="ARBA" id="ARBA00033270"/>
    </source>
</evidence>
<feature type="transmembrane region" description="Helical" evidence="22">
    <location>
        <begin position="31"/>
        <end position="51"/>
    </location>
</feature>
<comment type="caution">
    <text evidence="23">The sequence shown here is derived from an EMBL/GenBank/DDBJ whole genome shotgun (WGS) entry which is preliminary data.</text>
</comment>
<evidence type="ECO:0000256" key="20">
    <source>
        <dbReference type="ARBA" id="ARBA00049902"/>
    </source>
</evidence>
<organism evidence="23 24">
    <name type="scientific">Kineosporia babensis</name>
    <dbReference type="NCBI Taxonomy" id="499548"/>
    <lineage>
        <taxon>Bacteria</taxon>
        <taxon>Bacillati</taxon>
        <taxon>Actinomycetota</taxon>
        <taxon>Actinomycetes</taxon>
        <taxon>Kineosporiales</taxon>
        <taxon>Kineosporiaceae</taxon>
        <taxon>Kineosporia</taxon>
    </lineage>
</organism>
<comment type="catalytic activity">
    <reaction evidence="20">
        <text>[GlcNAc-(1-&gt;4)-Mur2Ac(oyl-L-Ala-gamma-D-Glu-L-Lys-D-Ala-D-Ala)](n)-di-trans,octa-cis-undecaprenyl diphosphate + beta-D-GlcNAc-(1-&gt;4)-Mur2Ac(oyl-L-Ala-gamma-D-Glu-L-Lys-D-Ala-D-Ala)-di-trans,octa-cis-undecaprenyl diphosphate = [GlcNAc-(1-&gt;4)-Mur2Ac(oyl-L-Ala-gamma-D-Glu-L-Lys-D-Ala-D-Ala)](n+1)-di-trans,octa-cis-undecaprenyl diphosphate + di-trans,octa-cis-undecaprenyl diphosphate + H(+)</text>
        <dbReference type="Rhea" id="RHEA:23708"/>
        <dbReference type="Rhea" id="RHEA-COMP:9602"/>
        <dbReference type="Rhea" id="RHEA-COMP:9603"/>
        <dbReference type="ChEBI" id="CHEBI:15378"/>
        <dbReference type="ChEBI" id="CHEBI:58405"/>
        <dbReference type="ChEBI" id="CHEBI:60033"/>
        <dbReference type="ChEBI" id="CHEBI:78435"/>
        <dbReference type="EC" id="2.4.99.28"/>
    </reaction>
</comment>
<evidence type="ECO:0000256" key="7">
    <source>
        <dbReference type="ARBA" id="ARBA00022692"/>
    </source>
</evidence>
<dbReference type="EMBL" id="JAJOMB010000005">
    <property type="protein sequence ID" value="MCD5311481.1"/>
    <property type="molecule type" value="Genomic_DNA"/>
</dbReference>
<comment type="subcellular location">
    <subcellularLocation>
        <location evidence="1">Cell membrane</location>
        <topology evidence="1">Multi-pass membrane protein</topology>
    </subcellularLocation>
</comment>
<name>A0A9X1NDV9_9ACTN</name>
<dbReference type="PROSITE" id="PS00428">
    <property type="entry name" value="FTSW_RODA_SPOVE"/>
    <property type="match status" value="1"/>
</dbReference>
<keyword evidence="13" id="KW-0961">Cell wall biogenesis/degradation</keyword>
<dbReference type="GO" id="GO:0071555">
    <property type="term" value="P:cell wall organization"/>
    <property type="evidence" value="ECO:0007669"/>
    <property type="project" value="UniProtKB-KW"/>
</dbReference>
<dbReference type="AlphaFoldDB" id="A0A9X1NDV9"/>
<keyword evidence="12" id="KW-0131">Cell cycle</keyword>
<feature type="transmembrane region" description="Helical" evidence="22">
    <location>
        <begin position="96"/>
        <end position="113"/>
    </location>
</feature>
<evidence type="ECO:0000256" key="2">
    <source>
        <dbReference type="ARBA" id="ARBA00004752"/>
    </source>
</evidence>
<dbReference type="InterPro" id="IPR001182">
    <property type="entry name" value="FtsW/RodA"/>
</dbReference>
<evidence type="ECO:0000256" key="1">
    <source>
        <dbReference type="ARBA" id="ARBA00004651"/>
    </source>
</evidence>
<evidence type="ECO:0000256" key="6">
    <source>
        <dbReference type="ARBA" id="ARBA00022679"/>
    </source>
</evidence>
<comment type="function">
    <text evidence="21">Peptidoglycan polymerase that is essential for cell division.</text>
</comment>
<dbReference type="PANTHER" id="PTHR30474">
    <property type="entry name" value="CELL CYCLE PROTEIN"/>
    <property type="match status" value="1"/>
</dbReference>
<gene>
    <name evidence="23" type="primary">ftsW</name>
    <name evidence="23" type="ORF">LR394_11265</name>
</gene>
<evidence type="ECO:0000256" key="19">
    <source>
        <dbReference type="ARBA" id="ARBA00044770"/>
    </source>
</evidence>
<comment type="pathway">
    <text evidence="2">Cell wall biogenesis; peptidoglycan biosynthesis.</text>
</comment>
<dbReference type="GO" id="GO:0008955">
    <property type="term" value="F:peptidoglycan glycosyltransferase activity"/>
    <property type="evidence" value="ECO:0007669"/>
    <property type="project" value="UniProtKB-EC"/>
</dbReference>
<evidence type="ECO:0000256" key="11">
    <source>
        <dbReference type="ARBA" id="ARBA00023136"/>
    </source>
</evidence>
<keyword evidence="7 22" id="KW-0812">Transmembrane</keyword>